<dbReference type="GO" id="GO:0005762">
    <property type="term" value="C:mitochondrial large ribosomal subunit"/>
    <property type="evidence" value="ECO:0007669"/>
    <property type="project" value="TreeGrafter"/>
</dbReference>
<feature type="compositionally biased region" description="Basic residues" evidence="1">
    <location>
        <begin position="114"/>
        <end position="134"/>
    </location>
</feature>
<organism evidence="3 4">
    <name type="scientific">Elsinoe australis</name>
    <dbReference type="NCBI Taxonomy" id="40998"/>
    <lineage>
        <taxon>Eukaryota</taxon>
        <taxon>Fungi</taxon>
        <taxon>Dikarya</taxon>
        <taxon>Ascomycota</taxon>
        <taxon>Pezizomycotina</taxon>
        <taxon>Dothideomycetes</taxon>
        <taxon>Dothideomycetidae</taxon>
        <taxon>Myriangiales</taxon>
        <taxon>Elsinoaceae</taxon>
        <taxon>Elsinoe</taxon>
    </lineage>
</organism>
<feature type="region of interest" description="Disordered" evidence="1">
    <location>
        <begin position="86"/>
        <end position="134"/>
    </location>
</feature>
<dbReference type="GO" id="GO:0070126">
    <property type="term" value="P:mitochondrial translational termination"/>
    <property type="evidence" value="ECO:0007669"/>
    <property type="project" value="TreeGrafter"/>
</dbReference>
<dbReference type="Pfam" id="PF00472">
    <property type="entry name" value="RF-1"/>
    <property type="match status" value="1"/>
</dbReference>
<feature type="domain" description="Prokaryotic-type class I peptide chain release factors" evidence="2">
    <location>
        <begin position="3"/>
        <end position="124"/>
    </location>
</feature>
<evidence type="ECO:0000259" key="2">
    <source>
        <dbReference type="Pfam" id="PF00472"/>
    </source>
</evidence>
<proteinExistence type="predicted"/>
<reference evidence="3 4" key="1">
    <citation type="submission" date="2017-05" db="EMBL/GenBank/DDBJ databases">
        <title>Draft genome sequence of Elsinoe australis.</title>
        <authorList>
            <person name="Cheng Q."/>
        </authorList>
    </citation>
    <scope>NUCLEOTIDE SEQUENCE [LARGE SCALE GENOMIC DNA]</scope>
    <source>
        <strain evidence="3 4">NL1</strain>
    </source>
</reference>
<protein>
    <recommendedName>
        <fullName evidence="2">Prokaryotic-type class I peptide chain release factors domain-containing protein</fullName>
    </recommendedName>
</protein>
<dbReference type="PANTHER" id="PTHR11075:SF54">
    <property type="entry name" value="LARGE RIBOSOMAL SUBUNIT PROTEIN ML62"/>
    <property type="match status" value="1"/>
</dbReference>
<dbReference type="AlphaFoldDB" id="A0A2P7YRA1"/>
<dbReference type="GO" id="GO:0016150">
    <property type="term" value="F:translation release factor activity, codon nonspecific"/>
    <property type="evidence" value="ECO:0007669"/>
    <property type="project" value="TreeGrafter"/>
</dbReference>
<comment type="caution">
    <text evidence="3">The sequence shown here is derived from an EMBL/GenBank/DDBJ whole genome shotgun (WGS) entry which is preliminary data.</text>
</comment>
<dbReference type="InterPro" id="IPR000352">
    <property type="entry name" value="Pep_chain_release_fac_I"/>
</dbReference>
<evidence type="ECO:0000256" key="1">
    <source>
        <dbReference type="SAM" id="MobiDB-lite"/>
    </source>
</evidence>
<keyword evidence="4" id="KW-1185">Reference proteome</keyword>
<dbReference type="PANTHER" id="PTHR11075">
    <property type="entry name" value="PEPTIDE CHAIN RELEASE FACTOR"/>
    <property type="match status" value="1"/>
</dbReference>
<accession>A0A2P7YRA1</accession>
<dbReference type="SUPFAM" id="SSF110916">
    <property type="entry name" value="Peptidyl-tRNA hydrolase domain-like"/>
    <property type="match status" value="1"/>
</dbReference>
<evidence type="ECO:0000313" key="3">
    <source>
        <dbReference type="EMBL" id="PSK38498.1"/>
    </source>
</evidence>
<dbReference type="GO" id="GO:0004045">
    <property type="term" value="F:peptidyl-tRNA hydrolase activity"/>
    <property type="evidence" value="ECO:0007669"/>
    <property type="project" value="TreeGrafter"/>
</dbReference>
<name>A0A2P7YRA1_9PEZI</name>
<dbReference type="OrthoDB" id="270639at2759"/>
<dbReference type="STRING" id="40998.A0A2P7YRA1"/>
<dbReference type="Gene3D" id="3.30.160.20">
    <property type="match status" value="1"/>
</dbReference>
<dbReference type="Proteomes" id="UP000243723">
    <property type="component" value="Unassembled WGS sequence"/>
</dbReference>
<evidence type="ECO:0000313" key="4">
    <source>
        <dbReference type="Proteomes" id="UP000243723"/>
    </source>
</evidence>
<gene>
    <name evidence="3" type="ORF">B9Z65_6051</name>
</gene>
<dbReference type="InterPro" id="IPR052104">
    <property type="entry name" value="Mito_Release_Factor_mL62"/>
</dbReference>
<dbReference type="EMBL" id="NHZQ01000399">
    <property type="protein sequence ID" value="PSK38498.1"/>
    <property type="molecule type" value="Genomic_DNA"/>
</dbReference>
<sequence>MFDFSFSRSSGPGGQNVNKVNSKATLKVSLSSLQPVVPKLLWPIVANSRYATSNELVIQADDSRKQQENVQRCLLKLNELIVQAGREAVPGETSEAQKSRVKNLQKSANEGRLKTKKFKSEKKSSRRSSGRSDY</sequence>